<dbReference type="EMBL" id="UOFS01000025">
    <property type="protein sequence ID" value="VAW96101.1"/>
    <property type="molecule type" value="Genomic_DNA"/>
</dbReference>
<dbReference type="Gene3D" id="2.40.50.100">
    <property type="match status" value="1"/>
</dbReference>
<dbReference type="Pfam" id="PF25967">
    <property type="entry name" value="RND-MFP_C"/>
    <property type="match status" value="1"/>
</dbReference>
<feature type="domain" description="Multidrug resistance protein MdtA-like C-terminal permuted SH3" evidence="4">
    <location>
        <begin position="330"/>
        <end position="390"/>
    </location>
</feature>
<dbReference type="Gene3D" id="2.40.30.170">
    <property type="match status" value="1"/>
</dbReference>
<sequence length="407" mass="44718">MNIKKIIVTSLSIILLTSGSYVGIVYAQGDSHGSESEKSDDHGEEKGHEEGGHEEEGGHKEKGGHEEEAGVIKLSKEQMNAASIEVSLLKLQAVNETIKAPGEVKFNDYQTVKITPRIDAQVIKRHAVLGEQVVKGQPLVTLSSVDMAEVQGNLLVATREWNRVKKLGRKVVAERRFTEARANWNQLLTKARSYGMTETEIESLTSKSNKKSADGTFQLLAPLAGRVIYDQYIVGERIEPGRLLVSITNESVMWVEARLNSVQSAMVSEGNYAEIVFNKQSFPAKISQLHHTLDETTRTQAVRIEVNNPGDKLHSGMFVTANIASNEKMQALVLPEAAVVRSADGDWQIFIEGDEKGEFKAQEVELVKVIDGQAVIEGIKPGNHVVTKGAFFVQSELAKGGFEIHNH</sequence>
<dbReference type="InterPro" id="IPR051909">
    <property type="entry name" value="MFP_Cation_Efflux"/>
</dbReference>
<dbReference type="InterPro" id="IPR006143">
    <property type="entry name" value="RND_pump_MFP"/>
</dbReference>
<evidence type="ECO:0000256" key="2">
    <source>
        <dbReference type="SAM" id="MobiDB-lite"/>
    </source>
</evidence>
<dbReference type="PANTHER" id="PTHR30097:SF15">
    <property type="entry name" value="CATION EFFLUX SYSTEM PROTEIN CUSB"/>
    <property type="match status" value="1"/>
</dbReference>
<dbReference type="GO" id="GO:0030288">
    <property type="term" value="C:outer membrane-bounded periplasmic space"/>
    <property type="evidence" value="ECO:0007669"/>
    <property type="project" value="TreeGrafter"/>
</dbReference>
<keyword evidence="1" id="KW-0813">Transport</keyword>
<feature type="domain" description="CzcB-like barrel-sandwich hybrid" evidence="5">
    <location>
        <begin position="110"/>
        <end position="248"/>
    </location>
</feature>
<evidence type="ECO:0000259" key="3">
    <source>
        <dbReference type="Pfam" id="PF25954"/>
    </source>
</evidence>
<protein>
    <submittedName>
        <fullName evidence="6">Probable Co/Zn/Cd efflux system membrane fusion protein</fullName>
    </submittedName>
</protein>
<dbReference type="GO" id="GO:0046914">
    <property type="term" value="F:transition metal ion binding"/>
    <property type="evidence" value="ECO:0007669"/>
    <property type="project" value="TreeGrafter"/>
</dbReference>
<reference evidence="6" key="1">
    <citation type="submission" date="2018-06" db="EMBL/GenBank/DDBJ databases">
        <authorList>
            <person name="Zhirakovskaya E."/>
        </authorList>
    </citation>
    <scope>NUCLEOTIDE SEQUENCE</scope>
</reference>
<dbReference type="Pfam" id="PF25973">
    <property type="entry name" value="BSH_CzcB"/>
    <property type="match status" value="1"/>
</dbReference>
<dbReference type="InterPro" id="IPR058792">
    <property type="entry name" value="Beta-barrel_RND_2"/>
</dbReference>
<dbReference type="InterPro" id="IPR058647">
    <property type="entry name" value="BSH_CzcB-like"/>
</dbReference>
<evidence type="ECO:0000259" key="5">
    <source>
        <dbReference type="Pfam" id="PF25973"/>
    </source>
</evidence>
<dbReference type="Gene3D" id="2.40.420.20">
    <property type="match status" value="1"/>
</dbReference>
<feature type="compositionally biased region" description="Basic and acidic residues" evidence="2">
    <location>
        <begin position="32"/>
        <end position="66"/>
    </location>
</feature>
<evidence type="ECO:0000259" key="4">
    <source>
        <dbReference type="Pfam" id="PF25967"/>
    </source>
</evidence>
<feature type="domain" description="CusB-like beta-barrel" evidence="3">
    <location>
        <begin position="253"/>
        <end position="326"/>
    </location>
</feature>
<accession>A0A3B0ZWF6</accession>
<evidence type="ECO:0000256" key="1">
    <source>
        <dbReference type="ARBA" id="ARBA00022448"/>
    </source>
</evidence>
<feature type="region of interest" description="Disordered" evidence="2">
    <location>
        <begin position="30"/>
        <end position="66"/>
    </location>
</feature>
<dbReference type="PANTHER" id="PTHR30097">
    <property type="entry name" value="CATION EFFLUX SYSTEM PROTEIN CUSB"/>
    <property type="match status" value="1"/>
</dbReference>
<dbReference type="InterPro" id="IPR058627">
    <property type="entry name" value="MdtA-like_C"/>
</dbReference>
<dbReference type="GO" id="GO:0015679">
    <property type="term" value="P:plasma membrane copper ion transport"/>
    <property type="evidence" value="ECO:0007669"/>
    <property type="project" value="TreeGrafter"/>
</dbReference>
<dbReference type="Gene3D" id="1.10.287.470">
    <property type="entry name" value="Helix hairpin bin"/>
    <property type="match status" value="1"/>
</dbReference>
<dbReference type="SUPFAM" id="SSF111369">
    <property type="entry name" value="HlyD-like secretion proteins"/>
    <property type="match status" value="1"/>
</dbReference>
<dbReference type="NCBIfam" id="TIGR01730">
    <property type="entry name" value="RND_mfp"/>
    <property type="match status" value="1"/>
</dbReference>
<dbReference type="Pfam" id="PF25954">
    <property type="entry name" value="Beta-barrel_RND_2"/>
    <property type="match status" value="1"/>
</dbReference>
<name>A0A3B0ZWF6_9ZZZZ</name>
<organism evidence="6">
    <name type="scientific">hydrothermal vent metagenome</name>
    <dbReference type="NCBI Taxonomy" id="652676"/>
    <lineage>
        <taxon>unclassified sequences</taxon>
        <taxon>metagenomes</taxon>
        <taxon>ecological metagenomes</taxon>
    </lineage>
</organism>
<dbReference type="GO" id="GO:0060003">
    <property type="term" value="P:copper ion export"/>
    <property type="evidence" value="ECO:0007669"/>
    <property type="project" value="TreeGrafter"/>
</dbReference>
<dbReference type="GO" id="GO:0022857">
    <property type="term" value="F:transmembrane transporter activity"/>
    <property type="evidence" value="ECO:0007669"/>
    <property type="project" value="InterPro"/>
</dbReference>
<evidence type="ECO:0000313" key="6">
    <source>
        <dbReference type="EMBL" id="VAW96101.1"/>
    </source>
</evidence>
<dbReference type="GO" id="GO:0016020">
    <property type="term" value="C:membrane"/>
    <property type="evidence" value="ECO:0007669"/>
    <property type="project" value="InterPro"/>
</dbReference>
<dbReference type="AlphaFoldDB" id="A0A3B0ZWF6"/>
<proteinExistence type="predicted"/>
<gene>
    <name evidence="6" type="ORF">MNBD_GAMMA22-853</name>
</gene>